<gene>
    <name evidence="1" type="ORF">F5148DRAFT_961104</name>
</gene>
<name>A0ACC0TZA8_9AGAM</name>
<dbReference type="EMBL" id="JAGFNK010000268">
    <property type="protein sequence ID" value="KAI9454697.1"/>
    <property type="molecule type" value="Genomic_DNA"/>
</dbReference>
<comment type="caution">
    <text evidence="1">The sequence shown here is derived from an EMBL/GenBank/DDBJ whole genome shotgun (WGS) entry which is preliminary data.</text>
</comment>
<dbReference type="Proteomes" id="UP001207468">
    <property type="component" value="Unassembled WGS sequence"/>
</dbReference>
<proteinExistence type="predicted"/>
<feature type="non-terminal residue" evidence="1">
    <location>
        <position position="70"/>
    </location>
</feature>
<reference evidence="1" key="1">
    <citation type="submission" date="2021-03" db="EMBL/GenBank/DDBJ databases">
        <title>Evolutionary priming and transition to the ectomycorrhizal habit in an iconic lineage of mushroom-forming fungi: is preadaptation a requirement?</title>
        <authorList>
            <consortium name="DOE Joint Genome Institute"/>
            <person name="Looney B.P."/>
            <person name="Miyauchi S."/>
            <person name="Morin E."/>
            <person name="Drula E."/>
            <person name="Courty P.E."/>
            <person name="Chicoki N."/>
            <person name="Fauchery L."/>
            <person name="Kohler A."/>
            <person name="Kuo A."/>
            <person name="LaButti K."/>
            <person name="Pangilinan J."/>
            <person name="Lipzen A."/>
            <person name="Riley R."/>
            <person name="Andreopoulos W."/>
            <person name="He G."/>
            <person name="Johnson J."/>
            <person name="Barry K.W."/>
            <person name="Grigoriev I.V."/>
            <person name="Nagy L."/>
            <person name="Hibbett D."/>
            <person name="Henrissat B."/>
            <person name="Matheny P.B."/>
            <person name="Labbe J."/>
            <person name="Martin A.F."/>
        </authorList>
    </citation>
    <scope>NUCLEOTIDE SEQUENCE</scope>
    <source>
        <strain evidence="1">BPL698</strain>
    </source>
</reference>
<sequence>FPCTLPGCKQVCKTLGDLKRHESVLAHKLPSWECHRCHYQFTREDALKRHTKNLPNCAKAKVRPRGRAAS</sequence>
<protein>
    <submittedName>
        <fullName evidence="1">Uncharacterized protein</fullName>
    </submittedName>
</protein>
<organism evidence="1 2">
    <name type="scientific">Russula earlei</name>
    <dbReference type="NCBI Taxonomy" id="71964"/>
    <lineage>
        <taxon>Eukaryota</taxon>
        <taxon>Fungi</taxon>
        <taxon>Dikarya</taxon>
        <taxon>Basidiomycota</taxon>
        <taxon>Agaricomycotina</taxon>
        <taxon>Agaricomycetes</taxon>
        <taxon>Russulales</taxon>
        <taxon>Russulaceae</taxon>
        <taxon>Russula</taxon>
    </lineage>
</organism>
<accession>A0ACC0TZA8</accession>
<evidence type="ECO:0000313" key="2">
    <source>
        <dbReference type="Proteomes" id="UP001207468"/>
    </source>
</evidence>
<feature type="non-terminal residue" evidence="1">
    <location>
        <position position="1"/>
    </location>
</feature>
<evidence type="ECO:0000313" key="1">
    <source>
        <dbReference type="EMBL" id="KAI9454697.1"/>
    </source>
</evidence>
<keyword evidence="2" id="KW-1185">Reference proteome</keyword>